<keyword evidence="4" id="KW-1185">Reference proteome</keyword>
<organism evidence="3 4">
    <name type="scientific">Thalassotalea agarivorans</name>
    <name type="common">Thalassomonas agarivorans</name>
    <dbReference type="NCBI Taxonomy" id="349064"/>
    <lineage>
        <taxon>Bacteria</taxon>
        <taxon>Pseudomonadati</taxon>
        <taxon>Pseudomonadota</taxon>
        <taxon>Gammaproteobacteria</taxon>
        <taxon>Alteromonadales</taxon>
        <taxon>Colwelliaceae</taxon>
        <taxon>Thalassotalea</taxon>
    </lineage>
</organism>
<feature type="chain" id="PRO_5011646327" evidence="2">
    <location>
        <begin position="24"/>
        <end position="551"/>
    </location>
</feature>
<dbReference type="Gene3D" id="2.130.10.130">
    <property type="entry name" value="Integrin alpha, N-terminal"/>
    <property type="match status" value="1"/>
</dbReference>
<dbReference type="RefSeq" id="WP_177168854.1">
    <property type="nucleotide sequence ID" value="NZ_AP027363.1"/>
</dbReference>
<feature type="signal peptide" evidence="2">
    <location>
        <begin position="1"/>
        <end position="23"/>
    </location>
</feature>
<dbReference type="STRING" id="349064.SAMN05660429_01121"/>
<dbReference type="SUPFAM" id="SSF69318">
    <property type="entry name" value="Integrin alpha N-terminal domain"/>
    <property type="match status" value="2"/>
</dbReference>
<dbReference type="Proteomes" id="UP000199308">
    <property type="component" value="Unassembled WGS sequence"/>
</dbReference>
<evidence type="ECO:0000313" key="4">
    <source>
        <dbReference type="Proteomes" id="UP000199308"/>
    </source>
</evidence>
<protein>
    <submittedName>
        <fullName evidence="3">Repeat domain-containing protein</fullName>
    </submittedName>
</protein>
<keyword evidence="1 2" id="KW-0732">Signal</keyword>
<dbReference type="PANTHER" id="PTHR46580:SF4">
    <property type="entry name" value="ATP_GTP-BINDING PROTEIN"/>
    <property type="match status" value="1"/>
</dbReference>
<accession>A0A1I0C298</accession>
<dbReference type="EMBL" id="FOHK01000004">
    <property type="protein sequence ID" value="SET12898.1"/>
    <property type="molecule type" value="Genomic_DNA"/>
</dbReference>
<dbReference type="InterPro" id="IPR028994">
    <property type="entry name" value="Integrin_alpha_N"/>
</dbReference>
<evidence type="ECO:0000256" key="2">
    <source>
        <dbReference type="SAM" id="SignalP"/>
    </source>
</evidence>
<dbReference type="InterPro" id="IPR013517">
    <property type="entry name" value="FG-GAP"/>
</dbReference>
<proteinExistence type="predicted"/>
<evidence type="ECO:0000313" key="3">
    <source>
        <dbReference type="EMBL" id="SET12898.1"/>
    </source>
</evidence>
<sequence>MKLNASFVALIAILLASYASLRAFDDNKPDSIVNTNNSNAIGGLRLERNLLVEQEINAIISQWFDDELERQGGKFKSHGWWPWGVNGFDYDNDGDIDLYLSHHGKPGGKLLTNLLQQKGALSFKPFPQIRLPGADDNPEFFDFNGDGFLDIAGLSDEAKAPYLFNLQGQAFERKTQHTLRPLSRFNQLTDFNQDGFLDIDGGRKGKWLYIPSEQRFKRDKTPQTAQISDLPTDYQDFAAKRKKASSKNRFLTINYLVHAQVYRKQLYNHQAPLDLNHDGHTDILINGAGSYGGEYHSTVLAYTPNGYVKANKRLKLPDNALIIYVGDINLDGRQDVLMAGDNGGLFINSPTGFIEKRNGLSKFISRRAPYAIRAFAVDFDLDKDPDFVLNNPRKRETEIYENLGNGDFKRIFKSFSWEANAIWITDINNDSMYDVIIGGAGKQFKKSVAVLVNQSKAKGNFLTLYPRASFPNLYAVNVLMKVACNDTTLMREPYWHGAPLIFSIGSSSQCDVEIDYGNNQIVTFDKLKANQTYTLYQNQKKVVGYQPAHSE</sequence>
<dbReference type="AlphaFoldDB" id="A0A1I0C298"/>
<reference evidence="3 4" key="1">
    <citation type="submission" date="2016-10" db="EMBL/GenBank/DDBJ databases">
        <authorList>
            <person name="de Groot N.N."/>
        </authorList>
    </citation>
    <scope>NUCLEOTIDE SEQUENCE [LARGE SCALE GENOMIC DNA]</scope>
    <source>
        <strain evidence="3 4">DSM 19706</strain>
    </source>
</reference>
<dbReference type="Pfam" id="PF13517">
    <property type="entry name" value="FG-GAP_3"/>
    <property type="match status" value="2"/>
</dbReference>
<dbReference type="PANTHER" id="PTHR46580">
    <property type="entry name" value="SENSOR KINASE-RELATED"/>
    <property type="match status" value="1"/>
</dbReference>
<gene>
    <name evidence="3" type="ORF">SAMN05660429_01121</name>
</gene>
<name>A0A1I0C298_THASX</name>
<evidence type="ECO:0000256" key="1">
    <source>
        <dbReference type="ARBA" id="ARBA00022729"/>
    </source>
</evidence>